<evidence type="ECO:0000313" key="10">
    <source>
        <dbReference type="Proteomes" id="UP001501746"/>
    </source>
</evidence>
<comment type="similarity">
    <text evidence="3 7">Belongs to the transthyretin family. 5-hydroxyisourate hydrolase subfamily.</text>
</comment>
<comment type="caution">
    <text evidence="9">The sequence shown here is derived from an EMBL/GenBank/DDBJ whole genome shotgun (WGS) entry which is preliminary data.</text>
</comment>
<keyword evidence="6 7" id="KW-0378">Hydrolase</keyword>
<evidence type="ECO:0000256" key="2">
    <source>
        <dbReference type="ARBA" id="ARBA00002704"/>
    </source>
</evidence>
<name>A0ABN2MDA9_9MICO</name>
<comment type="function">
    <text evidence="2">Catalyzes the hydrolysis of 5-hydroxyisourate (HIU) to 2-oxo-4-hydroxy-4-carboxy-5-ureidoimidazoline (OHCU).</text>
</comment>
<evidence type="ECO:0000256" key="1">
    <source>
        <dbReference type="ARBA" id="ARBA00001043"/>
    </source>
</evidence>
<evidence type="ECO:0000256" key="3">
    <source>
        <dbReference type="ARBA" id="ARBA00009850"/>
    </source>
</evidence>
<dbReference type="NCBIfam" id="TIGR02962">
    <property type="entry name" value="hdxy_isourate"/>
    <property type="match status" value="1"/>
</dbReference>
<sequence>MSTSRITTHVLDTTAGRPAEGVSVSLFARDAMADGDADAAVGNASAGAADAAAADGWRLVEASVTDADGRATRLGPETLTAGEYRLRFDTGAYFAARSVDTFFPEVVVTFAVADDGRHCHVPLLLSPFAYSTYRGS</sequence>
<dbReference type="Proteomes" id="UP001501746">
    <property type="component" value="Unassembled WGS sequence"/>
</dbReference>
<dbReference type="PROSITE" id="PS00768">
    <property type="entry name" value="TRANSTHYRETIN_1"/>
    <property type="match status" value="1"/>
</dbReference>
<evidence type="ECO:0000256" key="5">
    <source>
        <dbReference type="ARBA" id="ARBA00022631"/>
    </source>
</evidence>
<dbReference type="Gene3D" id="2.60.40.180">
    <property type="entry name" value="Transthyretin/hydroxyisourate hydrolase domain"/>
    <property type="match status" value="1"/>
</dbReference>
<reference evidence="9 10" key="1">
    <citation type="journal article" date="2019" name="Int. J. Syst. Evol. Microbiol.">
        <title>The Global Catalogue of Microorganisms (GCM) 10K type strain sequencing project: providing services to taxonomists for standard genome sequencing and annotation.</title>
        <authorList>
            <consortium name="The Broad Institute Genomics Platform"/>
            <consortium name="The Broad Institute Genome Sequencing Center for Infectious Disease"/>
            <person name="Wu L."/>
            <person name="Ma J."/>
        </authorList>
    </citation>
    <scope>NUCLEOTIDE SEQUENCE [LARGE SCALE GENOMIC DNA]</scope>
    <source>
        <strain evidence="9 10">JCM 14323</strain>
    </source>
</reference>
<feature type="domain" description="Transthyretin/hydroxyisourate hydrolase" evidence="8">
    <location>
        <begin position="6"/>
        <end position="135"/>
    </location>
</feature>
<dbReference type="RefSeq" id="WP_157425626.1">
    <property type="nucleotide sequence ID" value="NZ_BAAANK010000001.1"/>
</dbReference>
<dbReference type="InterPro" id="IPR014306">
    <property type="entry name" value="Hydroxyisourate_hydrolase"/>
</dbReference>
<dbReference type="SUPFAM" id="SSF49472">
    <property type="entry name" value="Transthyretin (synonym: prealbumin)"/>
    <property type="match status" value="1"/>
</dbReference>
<dbReference type="CDD" id="cd05822">
    <property type="entry name" value="TLP_HIUase"/>
    <property type="match status" value="1"/>
</dbReference>
<keyword evidence="5 7" id="KW-0659">Purine metabolism</keyword>
<dbReference type="InterPro" id="IPR023418">
    <property type="entry name" value="Thyroxine_BS"/>
</dbReference>
<evidence type="ECO:0000256" key="6">
    <source>
        <dbReference type="ARBA" id="ARBA00022801"/>
    </source>
</evidence>
<evidence type="ECO:0000313" key="9">
    <source>
        <dbReference type="EMBL" id="GAA1821986.1"/>
    </source>
</evidence>
<dbReference type="GO" id="GO:0016787">
    <property type="term" value="F:hydrolase activity"/>
    <property type="evidence" value="ECO:0007669"/>
    <property type="project" value="UniProtKB-KW"/>
</dbReference>
<comment type="catalytic activity">
    <reaction evidence="1 7">
        <text>5-hydroxyisourate + H2O = 5-hydroxy-2-oxo-4-ureido-2,5-dihydro-1H-imidazole-5-carboxylate + H(+)</text>
        <dbReference type="Rhea" id="RHEA:23736"/>
        <dbReference type="ChEBI" id="CHEBI:15377"/>
        <dbReference type="ChEBI" id="CHEBI:15378"/>
        <dbReference type="ChEBI" id="CHEBI:18072"/>
        <dbReference type="ChEBI" id="CHEBI:58639"/>
        <dbReference type="EC" id="3.5.2.17"/>
    </reaction>
</comment>
<dbReference type="InterPro" id="IPR036817">
    <property type="entry name" value="Transthyretin/HIU_hydrolase_sf"/>
</dbReference>
<accession>A0ABN2MDA9</accession>
<dbReference type="PANTHER" id="PTHR10395:SF7">
    <property type="entry name" value="5-HYDROXYISOURATE HYDROLASE"/>
    <property type="match status" value="1"/>
</dbReference>
<protein>
    <recommendedName>
        <fullName evidence="7">5-hydroxyisourate hydrolase</fullName>
        <shortName evidence="7">HIU hydrolase</shortName>
        <shortName evidence="7">HIUHase</shortName>
        <ecNumber evidence="7">3.5.2.17</ecNumber>
    </recommendedName>
</protein>
<comment type="subunit">
    <text evidence="4 7">Homotetramer.</text>
</comment>
<dbReference type="EC" id="3.5.2.17" evidence="7"/>
<evidence type="ECO:0000256" key="7">
    <source>
        <dbReference type="RuleBase" id="RU361270"/>
    </source>
</evidence>
<evidence type="ECO:0000259" key="8">
    <source>
        <dbReference type="Pfam" id="PF00576"/>
    </source>
</evidence>
<dbReference type="EMBL" id="BAAANK010000001">
    <property type="protein sequence ID" value="GAA1821986.1"/>
    <property type="molecule type" value="Genomic_DNA"/>
</dbReference>
<organism evidence="9 10">
    <name type="scientific">Agromyces salentinus</name>
    <dbReference type="NCBI Taxonomy" id="269421"/>
    <lineage>
        <taxon>Bacteria</taxon>
        <taxon>Bacillati</taxon>
        <taxon>Actinomycetota</taxon>
        <taxon>Actinomycetes</taxon>
        <taxon>Micrococcales</taxon>
        <taxon>Microbacteriaceae</taxon>
        <taxon>Agromyces</taxon>
    </lineage>
</organism>
<gene>
    <name evidence="9" type="primary">uraH</name>
    <name evidence="9" type="ORF">GCM10009750_00360</name>
</gene>
<proteinExistence type="inferred from homology"/>
<dbReference type="Pfam" id="PF00576">
    <property type="entry name" value="Transthyretin"/>
    <property type="match status" value="1"/>
</dbReference>
<dbReference type="InterPro" id="IPR023416">
    <property type="entry name" value="Transthyretin/HIU_hydrolase_d"/>
</dbReference>
<keyword evidence="10" id="KW-1185">Reference proteome</keyword>
<evidence type="ECO:0000256" key="4">
    <source>
        <dbReference type="ARBA" id="ARBA00011881"/>
    </source>
</evidence>
<dbReference type="PANTHER" id="PTHR10395">
    <property type="entry name" value="URICASE AND TRANSTHYRETIN-RELATED"/>
    <property type="match status" value="1"/>
</dbReference>